<feature type="signal peptide" evidence="2">
    <location>
        <begin position="1"/>
        <end position="21"/>
    </location>
</feature>
<gene>
    <name evidence="3" type="ORF">TGDOM2_319680</name>
</gene>
<evidence type="ECO:0000313" key="4">
    <source>
        <dbReference type="Proteomes" id="UP000028837"/>
    </source>
</evidence>
<organism evidence="3 4">
    <name type="scientific">Toxoplasma gondii GAB2-2007-GAL-DOM2</name>
    <dbReference type="NCBI Taxonomy" id="1130820"/>
    <lineage>
        <taxon>Eukaryota</taxon>
        <taxon>Sar</taxon>
        <taxon>Alveolata</taxon>
        <taxon>Apicomplexa</taxon>
        <taxon>Conoidasida</taxon>
        <taxon>Coccidia</taxon>
        <taxon>Eucoccidiorida</taxon>
        <taxon>Eimeriorina</taxon>
        <taxon>Sarcocystidae</taxon>
        <taxon>Toxoplasma</taxon>
    </lineage>
</organism>
<proteinExistence type="predicted"/>
<dbReference type="Proteomes" id="UP000028837">
    <property type="component" value="Unassembled WGS sequence"/>
</dbReference>
<accession>A0A086JG77</accession>
<keyword evidence="2" id="KW-0732">Signal</keyword>
<evidence type="ECO:0008006" key="5">
    <source>
        <dbReference type="Google" id="ProtNLM"/>
    </source>
</evidence>
<dbReference type="Gene3D" id="2.60.120.560">
    <property type="entry name" value="Exo-inulinase, domain 1"/>
    <property type="match status" value="1"/>
</dbReference>
<evidence type="ECO:0000256" key="2">
    <source>
        <dbReference type="SAM" id="SignalP"/>
    </source>
</evidence>
<sequence>MAPLVSLGAILFSSAALGANGLRVQVSSTALSEQTLLPISGLSNLPIPGISDLPLTRFNPLVWLTNIIFPKEAPRFFRTYFTAKGCPTWYVDPNRPPTLFDEDFVVTNGWSYDPASGIVDYHGFQEMVEPAHPFPFVFLPQRASSRAALIKRNYLCQNSRIQTEVLLVSAHEAGVIFRGIGERNFWTVLLTAGNGLQLVRVKDGERLVLASIPYMNVMPGQWYSVAIEEQLGDIRMTGGVAGQKQQSIMYQAESDEEFSPRGRENDFLLMLQRTSTGTSPFNAYVNRDRATTDGHRQGTGNPQGISRQLEVSQHLTGTLGQDAAIIKELPEDVKNWCPEGARCAGGPFED</sequence>
<dbReference type="VEuPathDB" id="ToxoDB:TGDOM2_319680"/>
<name>A0A086JG77_TOXGO</name>
<evidence type="ECO:0000313" key="3">
    <source>
        <dbReference type="EMBL" id="KFG31145.1"/>
    </source>
</evidence>
<comment type="caution">
    <text evidence="3">The sequence shown here is derived from an EMBL/GenBank/DDBJ whole genome shotgun (WGS) entry which is preliminary data.</text>
</comment>
<protein>
    <recommendedName>
        <fullName evidence="5">Laminin G domain-containing protein</fullName>
    </recommendedName>
</protein>
<feature type="region of interest" description="Disordered" evidence="1">
    <location>
        <begin position="280"/>
        <end position="304"/>
    </location>
</feature>
<dbReference type="AlphaFoldDB" id="A0A086JG77"/>
<dbReference type="EMBL" id="AHZU02001556">
    <property type="protein sequence ID" value="KFG31145.1"/>
    <property type="molecule type" value="Genomic_DNA"/>
</dbReference>
<feature type="chain" id="PRO_5001808195" description="Laminin G domain-containing protein" evidence="2">
    <location>
        <begin position="22"/>
        <end position="350"/>
    </location>
</feature>
<dbReference type="OrthoDB" id="368904at2759"/>
<reference evidence="3 4" key="1">
    <citation type="submission" date="2014-02" db="EMBL/GenBank/DDBJ databases">
        <authorList>
            <person name="Sibley D."/>
            <person name="Venepally P."/>
            <person name="Karamycheva S."/>
            <person name="Hadjithomas M."/>
            <person name="Khan A."/>
            <person name="Brunk B."/>
            <person name="Roos D."/>
            <person name="Caler E."/>
            <person name="Lorenzi H."/>
        </authorList>
    </citation>
    <scope>NUCLEOTIDE SEQUENCE [LARGE SCALE GENOMIC DNA]</scope>
    <source>
        <strain evidence="3 4">GAB2-2007-GAL-DOM2</strain>
    </source>
</reference>
<evidence type="ECO:0000256" key="1">
    <source>
        <dbReference type="SAM" id="MobiDB-lite"/>
    </source>
</evidence>
<feature type="compositionally biased region" description="Basic and acidic residues" evidence="1">
    <location>
        <begin position="286"/>
        <end position="296"/>
    </location>
</feature>